<dbReference type="PATRIC" id="fig|1503.3.peg.1191"/>
<dbReference type="GO" id="GO:0032153">
    <property type="term" value="C:cell division site"/>
    <property type="evidence" value="ECO:0007669"/>
    <property type="project" value="TreeGrafter"/>
</dbReference>
<dbReference type="Pfam" id="PF01098">
    <property type="entry name" value="FTSW_RODA_SPOVE"/>
    <property type="match status" value="1"/>
</dbReference>
<evidence type="ECO:0000256" key="4">
    <source>
        <dbReference type="ARBA" id="ARBA00022989"/>
    </source>
</evidence>
<dbReference type="UniPathway" id="UPA00219"/>
<dbReference type="STRING" id="1503.CLPU_1c03150"/>
<name>A0A0L0WFF2_GOTPU</name>
<feature type="transmembrane region" description="Helical" evidence="6">
    <location>
        <begin position="136"/>
        <end position="155"/>
    </location>
</feature>
<keyword evidence="3 6" id="KW-0133">Cell shape</keyword>
<dbReference type="GO" id="GO:0005886">
    <property type="term" value="C:plasma membrane"/>
    <property type="evidence" value="ECO:0007669"/>
    <property type="project" value="UniProtKB-SubCell"/>
</dbReference>
<dbReference type="RefSeq" id="WP_050353873.1">
    <property type="nucleotide sequence ID" value="NZ_LGSS01000001.1"/>
</dbReference>
<keyword evidence="6" id="KW-0328">Glycosyltransferase</keyword>
<comment type="pathway">
    <text evidence="6">Cell wall biogenesis; peptidoglycan biosynthesis.</text>
</comment>
<keyword evidence="2 6" id="KW-0812">Transmembrane</keyword>
<feature type="transmembrane region" description="Helical" evidence="6">
    <location>
        <begin position="299"/>
        <end position="317"/>
    </location>
</feature>
<reference evidence="8" key="1">
    <citation type="submission" date="2015-07" db="EMBL/GenBank/DDBJ databases">
        <title>Draft genome sequence of the purine-degrading Gottschalkia purinilyticum DSM 1384 (formerly Clostridium purinilyticum).</title>
        <authorList>
            <person name="Poehlein A."/>
            <person name="Schiel-Bengelsdorf B."/>
            <person name="Bengelsdorf F.R."/>
            <person name="Daniel R."/>
            <person name="Duerre P."/>
        </authorList>
    </citation>
    <scope>NUCLEOTIDE SEQUENCE [LARGE SCALE GENOMIC DNA]</scope>
    <source>
        <strain evidence="8">DSM 1384</strain>
    </source>
</reference>
<feature type="transmembrane region" description="Helical" evidence="6">
    <location>
        <begin position="72"/>
        <end position="92"/>
    </location>
</feature>
<feature type="transmembrane region" description="Helical" evidence="6">
    <location>
        <begin position="14"/>
        <end position="36"/>
    </location>
</feature>
<keyword evidence="4 6" id="KW-1133">Transmembrane helix</keyword>
<dbReference type="OrthoDB" id="9812661at2"/>
<dbReference type="EC" id="2.4.99.28" evidence="6"/>
<comment type="caution">
    <text evidence="7">The sequence shown here is derived from an EMBL/GenBank/DDBJ whole genome shotgun (WGS) entry which is preliminary data.</text>
</comment>
<evidence type="ECO:0000256" key="6">
    <source>
        <dbReference type="HAMAP-Rule" id="MF_02079"/>
    </source>
</evidence>
<keyword evidence="6" id="KW-0961">Cell wall biogenesis/degradation</keyword>
<comment type="catalytic activity">
    <reaction evidence="6">
        <text>[GlcNAc-(1-&gt;4)-Mur2Ac(oyl-L-Ala-gamma-D-Glu-L-Lys-D-Ala-D-Ala)](n)-di-trans,octa-cis-undecaprenyl diphosphate + beta-D-GlcNAc-(1-&gt;4)-Mur2Ac(oyl-L-Ala-gamma-D-Glu-L-Lys-D-Ala-D-Ala)-di-trans,octa-cis-undecaprenyl diphosphate = [GlcNAc-(1-&gt;4)-Mur2Ac(oyl-L-Ala-gamma-D-Glu-L-Lys-D-Ala-D-Ala)](n+1)-di-trans,octa-cis-undecaprenyl diphosphate + di-trans,octa-cis-undecaprenyl diphosphate + H(+)</text>
        <dbReference type="Rhea" id="RHEA:23708"/>
        <dbReference type="Rhea" id="RHEA-COMP:9602"/>
        <dbReference type="Rhea" id="RHEA-COMP:9603"/>
        <dbReference type="ChEBI" id="CHEBI:15378"/>
        <dbReference type="ChEBI" id="CHEBI:58405"/>
        <dbReference type="ChEBI" id="CHEBI:60033"/>
        <dbReference type="ChEBI" id="CHEBI:78435"/>
        <dbReference type="EC" id="2.4.99.28"/>
    </reaction>
</comment>
<organism evidence="7 8">
    <name type="scientific">Gottschalkia purinilytica</name>
    <name type="common">Clostridium purinilyticum</name>
    <dbReference type="NCBI Taxonomy" id="1503"/>
    <lineage>
        <taxon>Bacteria</taxon>
        <taxon>Bacillati</taxon>
        <taxon>Bacillota</taxon>
        <taxon>Tissierellia</taxon>
        <taxon>Tissierellales</taxon>
        <taxon>Gottschalkiaceae</taxon>
        <taxon>Gottschalkia</taxon>
    </lineage>
</organism>
<gene>
    <name evidence="7" type="primary">spoVE1</name>
    <name evidence="6" type="synonym">rodA</name>
    <name evidence="7" type="ORF">CLPU_1c03150</name>
</gene>
<feature type="transmembrane region" description="Helical" evidence="6">
    <location>
        <begin position="161"/>
        <end position="178"/>
    </location>
</feature>
<feature type="transmembrane region" description="Helical" evidence="6">
    <location>
        <begin position="48"/>
        <end position="66"/>
    </location>
</feature>
<proteinExistence type="inferred from homology"/>
<dbReference type="InterPro" id="IPR011923">
    <property type="entry name" value="RodA/MrdB"/>
</dbReference>
<dbReference type="GO" id="GO:0008955">
    <property type="term" value="F:peptidoglycan glycosyltransferase activity"/>
    <property type="evidence" value="ECO:0007669"/>
    <property type="project" value="UniProtKB-UniRule"/>
</dbReference>
<feature type="transmembrane region" description="Helical" evidence="6">
    <location>
        <begin position="261"/>
        <end position="287"/>
    </location>
</feature>
<feature type="transmembrane region" description="Helical" evidence="6">
    <location>
        <begin position="183"/>
        <end position="201"/>
    </location>
</feature>
<feature type="transmembrane region" description="Helical" evidence="6">
    <location>
        <begin position="337"/>
        <end position="359"/>
    </location>
</feature>
<dbReference type="GO" id="GO:0009252">
    <property type="term" value="P:peptidoglycan biosynthetic process"/>
    <property type="evidence" value="ECO:0007669"/>
    <property type="project" value="UniProtKB-UniRule"/>
</dbReference>
<dbReference type="GO" id="GO:0071555">
    <property type="term" value="P:cell wall organization"/>
    <property type="evidence" value="ECO:0007669"/>
    <property type="project" value="UniProtKB-KW"/>
</dbReference>
<dbReference type="Proteomes" id="UP000037267">
    <property type="component" value="Unassembled WGS sequence"/>
</dbReference>
<evidence type="ECO:0000256" key="1">
    <source>
        <dbReference type="ARBA" id="ARBA00004141"/>
    </source>
</evidence>
<dbReference type="GO" id="GO:0051301">
    <property type="term" value="P:cell division"/>
    <property type="evidence" value="ECO:0007669"/>
    <property type="project" value="InterPro"/>
</dbReference>
<evidence type="ECO:0000313" key="8">
    <source>
        <dbReference type="Proteomes" id="UP000037267"/>
    </source>
</evidence>
<evidence type="ECO:0000256" key="3">
    <source>
        <dbReference type="ARBA" id="ARBA00022960"/>
    </source>
</evidence>
<dbReference type="AlphaFoldDB" id="A0A0L0WFF2"/>
<dbReference type="GO" id="GO:0015648">
    <property type="term" value="F:lipid-linked peptidoglycan transporter activity"/>
    <property type="evidence" value="ECO:0007669"/>
    <property type="project" value="TreeGrafter"/>
</dbReference>
<keyword evidence="8" id="KW-1185">Reference proteome</keyword>
<evidence type="ECO:0000256" key="2">
    <source>
        <dbReference type="ARBA" id="ARBA00022692"/>
    </source>
</evidence>
<accession>A0A0L0WFF2</accession>
<protein>
    <recommendedName>
        <fullName evidence="6">Peptidoglycan glycosyltransferase RodA</fullName>
        <shortName evidence="6">PGT</shortName>
        <ecNumber evidence="6">2.4.99.28</ecNumber>
    </recommendedName>
    <alternativeName>
        <fullName evidence="6">Cell elongation protein RodA</fullName>
    </alternativeName>
    <alternativeName>
        <fullName evidence="6">Cell wall polymerase</fullName>
    </alternativeName>
    <alternativeName>
        <fullName evidence="6">Peptidoglycan polymerase</fullName>
        <shortName evidence="6">PG polymerase</shortName>
    </alternativeName>
</protein>
<dbReference type="InterPro" id="IPR001182">
    <property type="entry name" value="FtsW/RodA"/>
</dbReference>
<evidence type="ECO:0000313" key="7">
    <source>
        <dbReference type="EMBL" id="KNF10150.1"/>
    </source>
</evidence>
<keyword evidence="6" id="KW-0573">Peptidoglycan synthesis</keyword>
<dbReference type="PANTHER" id="PTHR30474">
    <property type="entry name" value="CELL CYCLE PROTEIN"/>
    <property type="match status" value="1"/>
</dbReference>
<dbReference type="HAMAP" id="MF_02079">
    <property type="entry name" value="PGT_RodA"/>
    <property type="match status" value="1"/>
</dbReference>
<keyword evidence="6" id="KW-1003">Cell membrane</keyword>
<comment type="function">
    <text evidence="6">Peptidoglycan polymerase that is essential for cell wall elongation.</text>
</comment>
<dbReference type="EMBL" id="LGSS01000001">
    <property type="protein sequence ID" value="KNF10150.1"/>
    <property type="molecule type" value="Genomic_DNA"/>
</dbReference>
<comment type="similarity">
    <text evidence="6">Belongs to the SEDS family. MrdB/RodA subfamily.</text>
</comment>
<dbReference type="PANTHER" id="PTHR30474:SF1">
    <property type="entry name" value="PEPTIDOGLYCAN GLYCOSYLTRANSFERASE MRDB"/>
    <property type="match status" value="1"/>
</dbReference>
<sequence>MFSNKRSFLKRFDFTLFITIILLSLYGILVIASATASQNSMAFIKTQAISTVIGIAIIFVLLNINYDTFGKLYLFIYVVCNLLLILVLAIGVERNGAKSWIAFGGFGFQPAEFVKIGIIICVAKYIEKNKSKINELFTLAKVLAFSFVPVVLILVQPDFGTAMVFVFFICIMLFVAGLDLKYILYAAIAGICSLPLVWFSLKGYQRDRIFNFLNPSMDVQGSGYQVMQSKIAVGSGKVFGMGLYNGNQTQFGFLPEKHTDFIFAVLGEELGLIGGIVLIVLFFIMMYRLIIIAKESRDLFGSLIVTGIAAMMFVHILENIGMTMGILPVTGIPLPFISYGGTFQLSNMICMGLVLNISVKRDRLSF</sequence>
<comment type="subcellular location">
    <subcellularLocation>
        <location evidence="6">Cell membrane</location>
        <topology evidence="6">Multi-pass membrane protein</topology>
    </subcellularLocation>
    <subcellularLocation>
        <location evidence="1">Membrane</location>
        <topology evidence="1">Multi-pass membrane protein</topology>
    </subcellularLocation>
</comment>
<evidence type="ECO:0000256" key="5">
    <source>
        <dbReference type="ARBA" id="ARBA00023136"/>
    </source>
</evidence>
<keyword evidence="5 6" id="KW-0472">Membrane</keyword>
<keyword evidence="6" id="KW-0808">Transferase</keyword>
<dbReference type="GO" id="GO:0008360">
    <property type="term" value="P:regulation of cell shape"/>
    <property type="evidence" value="ECO:0007669"/>
    <property type="project" value="UniProtKB-KW"/>
</dbReference>
<dbReference type="NCBIfam" id="TIGR02210">
    <property type="entry name" value="rodA_shape"/>
    <property type="match status" value="1"/>
</dbReference>